<dbReference type="InterPro" id="IPR036259">
    <property type="entry name" value="MFS_trans_sf"/>
</dbReference>
<comment type="caution">
    <text evidence="2">The sequence shown here is derived from an EMBL/GenBank/DDBJ whole genome shotgun (WGS) entry which is preliminary data.</text>
</comment>
<keyword evidence="1" id="KW-0812">Transmembrane</keyword>
<feature type="transmembrane region" description="Helical" evidence="1">
    <location>
        <begin position="28"/>
        <end position="48"/>
    </location>
</feature>
<proteinExistence type="predicted"/>
<evidence type="ECO:0000256" key="1">
    <source>
        <dbReference type="SAM" id="Phobius"/>
    </source>
</evidence>
<feature type="transmembrane region" description="Helical" evidence="1">
    <location>
        <begin position="69"/>
        <end position="95"/>
    </location>
</feature>
<dbReference type="Proteomes" id="UP001478817">
    <property type="component" value="Unassembled WGS sequence"/>
</dbReference>
<sequence>MAGLILLALASAIAPALGLELMGFGFNVLYLAAAGISVLALALFCFIRTPKPQVEKRPLSLKGLVNRDYLPATCTMLVFMFTFGALENFVAIYAVNEGLPFGSLYFVVMSVVLLLVRVFLGKMVDECGEAFFVYIGNVATAWAAASLERSSPRWGTATCGPLCLWLALRASCSTWRGLATAIRASPRRWRRLASRLRSELFRFGACAEPARERFRENG</sequence>
<dbReference type="SUPFAM" id="SSF103473">
    <property type="entry name" value="MFS general substrate transporter"/>
    <property type="match status" value="1"/>
</dbReference>
<dbReference type="PANTHER" id="PTHR23531:SF1">
    <property type="entry name" value="QUINOLENE RESISTANCE PROTEIN NORA"/>
    <property type="match status" value="1"/>
</dbReference>
<gene>
    <name evidence="2" type="ORF">AAAT05_03205</name>
</gene>
<name>A0ABV1IH74_9ACTN</name>
<feature type="transmembrane region" description="Helical" evidence="1">
    <location>
        <begin position="101"/>
        <end position="120"/>
    </location>
</feature>
<keyword evidence="1" id="KW-1133">Transmembrane helix</keyword>
<evidence type="ECO:0000313" key="3">
    <source>
        <dbReference type="Proteomes" id="UP001478817"/>
    </source>
</evidence>
<reference evidence="2 3" key="1">
    <citation type="submission" date="2024-04" db="EMBL/GenBank/DDBJ databases">
        <title>Human intestinal bacterial collection.</title>
        <authorList>
            <person name="Pauvert C."/>
            <person name="Hitch T.C.A."/>
            <person name="Clavel T."/>
        </authorList>
    </citation>
    <scope>NUCLEOTIDE SEQUENCE [LARGE SCALE GENOMIC DNA]</scope>
    <source>
        <strain evidence="2 3">CLA-AA-H197</strain>
    </source>
</reference>
<keyword evidence="3" id="KW-1185">Reference proteome</keyword>
<organism evidence="2 3">
    <name type="scientific">Paratractidigestivibacter faecalis</name>
    <dbReference type="NCBI Taxonomy" id="2292441"/>
    <lineage>
        <taxon>Bacteria</taxon>
        <taxon>Bacillati</taxon>
        <taxon>Actinomycetota</taxon>
        <taxon>Coriobacteriia</taxon>
        <taxon>Coriobacteriales</taxon>
        <taxon>Atopobiaceae</taxon>
        <taxon>Paratractidigestivibacter</taxon>
    </lineage>
</organism>
<evidence type="ECO:0008006" key="4">
    <source>
        <dbReference type="Google" id="ProtNLM"/>
    </source>
</evidence>
<dbReference type="EMBL" id="JBBNGS010000004">
    <property type="protein sequence ID" value="MEQ2637351.1"/>
    <property type="molecule type" value="Genomic_DNA"/>
</dbReference>
<accession>A0ABV1IH74</accession>
<protein>
    <recommendedName>
        <fullName evidence="4">Major facilitator superfamily (MFS) profile domain-containing protein</fullName>
    </recommendedName>
</protein>
<dbReference type="RefSeq" id="WP_349181829.1">
    <property type="nucleotide sequence ID" value="NZ_JBBNGS010000004.1"/>
</dbReference>
<dbReference type="InterPro" id="IPR052714">
    <property type="entry name" value="MFS_Exporter"/>
</dbReference>
<dbReference type="PANTHER" id="PTHR23531">
    <property type="entry name" value="QUINOLENE RESISTANCE PROTEIN NORA"/>
    <property type="match status" value="1"/>
</dbReference>
<keyword evidence="1" id="KW-0472">Membrane</keyword>
<evidence type="ECO:0000313" key="2">
    <source>
        <dbReference type="EMBL" id="MEQ2637351.1"/>
    </source>
</evidence>